<dbReference type="EMBL" id="CP002026">
    <property type="protein sequence ID" value="ADH88390.1"/>
    <property type="molecule type" value="Genomic_DNA"/>
</dbReference>
<evidence type="ECO:0000313" key="3">
    <source>
        <dbReference type="EMBL" id="ADH88390.1"/>
    </source>
</evidence>
<dbReference type="HOGENOM" id="CLU_2511871_0_0_5"/>
<feature type="compositionally biased region" description="Low complexity" evidence="1">
    <location>
        <begin position="75"/>
        <end position="95"/>
    </location>
</feature>
<evidence type="ECO:0008006" key="5">
    <source>
        <dbReference type="Google" id="ProtNLM"/>
    </source>
</evidence>
<evidence type="ECO:0000256" key="2">
    <source>
        <dbReference type="SAM" id="SignalP"/>
    </source>
</evidence>
<feature type="chain" id="PRO_5003092388" description="Lipoprotein" evidence="2">
    <location>
        <begin position="26"/>
        <end position="95"/>
    </location>
</feature>
<dbReference type="STRING" id="639283.Snov_1070"/>
<dbReference type="Proteomes" id="UP000006633">
    <property type="component" value="Chromosome"/>
</dbReference>
<proteinExistence type="predicted"/>
<dbReference type="PROSITE" id="PS51257">
    <property type="entry name" value="PROKAR_LIPOPROTEIN"/>
    <property type="match status" value="1"/>
</dbReference>
<sequence>MRPAKSRLRRTLLLLPVLGLTLAAAGCETLESLNPFNEREKPLPGARTPVFPEGVPGVDYNQAPPQPANSTYGMPSSEPTPSTPAPAGAAATPAQ</sequence>
<dbReference type="KEGG" id="sno:Snov_1070"/>
<dbReference type="eggNOG" id="ENOG502ZR9V">
    <property type="taxonomic scope" value="Bacteria"/>
</dbReference>
<keyword evidence="2" id="KW-0732">Signal</keyword>
<accession>D7A716</accession>
<evidence type="ECO:0000256" key="1">
    <source>
        <dbReference type="SAM" id="MobiDB-lite"/>
    </source>
</evidence>
<dbReference type="RefSeq" id="WP_013165895.1">
    <property type="nucleotide sequence ID" value="NC_014217.1"/>
</dbReference>
<organism evidence="3 4">
    <name type="scientific">Ancylobacter novellus (strain ATCC 8093 / DSM 506 / JCM 20403 / CCM 1077 / IAM 12100 / NBRC 12443 / NCIMB 10456)</name>
    <name type="common">Starkeya novella</name>
    <dbReference type="NCBI Taxonomy" id="639283"/>
    <lineage>
        <taxon>Bacteria</taxon>
        <taxon>Pseudomonadati</taxon>
        <taxon>Pseudomonadota</taxon>
        <taxon>Alphaproteobacteria</taxon>
        <taxon>Hyphomicrobiales</taxon>
        <taxon>Xanthobacteraceae</taxon>
        <taxon>Ancylobacter</taxon>
    </lineage>
</organism>
<protein>
    <recommendedName>
        <fullName evidence="5">Lipoprotein</fullName>
    </recommendedName>
</protein>
<gene>
    <name evidence="3" type="ordered locus">Snov_1070</name>
</gene>
<feature type="region of interest" description="Disordered" evidence="1">
    <location>
        <begin position="35"/>
        <end position="95"/>
    </location>
</feature>
<evidence type="ECO:0000313" key="4">
    <source>
        <dbReference type="Proteomes" id="UP000006633"/>
    </source>
</evidence>
<feature type="signal peptide" evidence="2">
    <location>
        <begin position="1"/>
        <end position="25"/>
    </location>
</feature>
<dbReference type="AlphaFoldDB" id="D7A716"/>
<keyword evidence="4" id="KW-1185">Reference proteome</keyword>
<name>D7A716_ANCN5</name>
<reference evidence="3 4" key="1">
    <citation type="journal article" date="2012" name="Stand. Genomic Sci.">
        <title>Complete genome sequence of the facultatively chemolithoautotrophic and methylotrophic alpha Proteobacterium Starkeya novella type strain (ATCC 8093(T)).</title>
        <authorList>
            <person name="Kappler U."/>
            <person name="Davenport K."/>
            <person name="Beatson S."/>
            <person name="Lucas S."/>
            <person name="Lapidus A."/>
            <person name="Copeland A."/>
            <person name="Berry K.W."/>
            <person name="Glavina Del Rio T."/>
            <person name="Hammon N."/>
            <person name="Dalin E."/>
            <person name="Tice H."/>
            <person name="Pitluck S."/>
            <person name="Richardson P."/>
            <person name="Bruce D."/>
            <person name="Goodwin L.A."/>
            <person name="Han C."/>
            <person name="Tapia R."/>
            <person name="Detter J.C."/>
            <person name="Chang Y.J."/>
            <person name="Jeffries C.D."/>
            <person name="Land M."/>
            <person name="Hauser L."/>
            <person name="Kyrpides N.C."/>
            <person name="Goker M."/>
            <person name="Ivanova N."/>
            <person name="Klenk H.P."/>
            <person name="Woyke T."/>
        </authorList>
    </citation>
    <scope>NUCLEOTIDE SEQUENCE [LARGE SCALE GENOMIC DNA]</scope>
    <source>
        <strain evidence="4">ATCC 8093 / DSM 506 / JCM 20403 / CCM 1077 / IAM 12100 / NBRC 12443 / NCIMB 10456</strain>
    </source>
</reference>